<keyword evidence="6" id="KW-0732">Signal</keyword>
<protein>
    <submittedName>
        <fullName evidence="13">Putative carboxypeptidase B-like</fullName>
    </submittedName>
</protein>
<dbReference type="EMBL" id="QCYY01003863">
    <property type="protein sequence ID" value="ROT62032.1"/>
    <property type="molecule type" value="Genomic_DNA"/>
</dbReference>
<dbReference type="SMART" id="SM00631">
    <property type="entry name" value="Zn_pept"/>
    <property type="match status" value="1"/>
</dbReference>
<keyword evidence="4" id="KW-0645">Protease</keyword>
<sequence>MYLSRWEETLAWDDYYRFDSIQRFLHHVSLHTSTAQSVEYGRSLEGRPLLAIFFGKKSLSLKKEHLRRVAKVRRLRAQQGRDPLFEELKNRRKNGSSRTGRPVVLIEAGIHGNEWISPAVATFLVKKLALAGETFFRSATVVVAPVVNPDGYEYSFTRNVLWRKNRRQTSNPACPGVDLNRNWSAGWGDPSGSSGDPCDPTYRGNRSFSEPEAQALRDLALAWFDKLALHISVHSYGGFILYPWFYTEEDISMKKRAHKIAKKMKKYMRNSGQDRIQIGQGSEVLYKASGVVSDYLSAAGLEHTYILELPGYSFAPPPQRIVPVGRSVWDTLVCAVGDVVGTRESRSFCGKRIVKVTLSDGTELSMWISKDVPLKKARQMILEAFDSG</sequence>
<evidence type="ECO:0000256" key="5">
    <source>
        <dbReference type="ARBA" id="ARBA00022723"/>
    </source>
</evidence>
<keyword evidence="14" id="KW-1185">Reference proteome</keyword>
<keyword evidence="5" id="KW-0479">Metal-binding</keyword>
<dbReference type="GO" id="GO:0004181">
    <property type="term" value="F:metallocarboxypeptidase activity"/>
    <property type="evidence" value="ECO:0007669"/>
    <property type="project" value="InterPro"/>
</dbReference>
<keyword evidence="3 13" id="KW-0121">Carboxypeptidase</keyword>
<evidence type="ECO:0000256" key="6">
    <source>
        <dbReference type="ARBA" id="ARBA00022729"/>
    </source>
</evidence>
<dbReference type="FunFam" id="3.40.630.10:FF:000084">
    <property type="entry name" value="Carboxypeptidase B2"/>
    <property type="match status" value="1"/>
</dbReference>
<evidence type="ECO:0000256" key="8">
    <source>
        <dbReference type="ARBA" id="ARBA00022833"/>
    </source>
</evidence>
<dbReference type="InterPro" id="IPR000834">
    <property type="entry name" value="Peptidase_M14"/>
</dbReference>
<gene>
    <name evidence="13" type="ORF">C7M84_020157</name>
</gene>
<comment type="caution">
    <text evidence="13">The sequence shown here is derived from an EMBL/GenBank/DDBJ whole genome shotgun (WGS) entry which is preliminary data.</text>
</comment>
<dbReference type="PRINTS" id="PR00765">
    <property type="entry name" value="CRBOXYPTASEA"/>
</dbReference>
<evidence type="ECO:0000256" key="2">
    <source>
        <dbReference type="ARBA" id="ARBA00005988"/>
    </source>
</evidence>
<dbReference type="GO" id="GO:0006508">
    <property type="term" value="P:proteolysis"/>
    <property type="evidence" value="ECO:0007669"/>
    <property type="project" value="UniProtKB-KW"/>
</dbReference>
<dbReference type="PANTHER" id="PTHR11705">
    <property type="entry name" value="PROTEASE FAMILY M14 CARBOXYPEPTIDASE A,B"/>
    <property type="match status" value="1"/>
</dbReference>
<accession>A0A3R7PD83</accession>
<evidence type="ECO:0000256" key="10">
    <source>
        <dbReference type="PROSITE-ProRule" id="PRU01379"/>
    </source>
</evidence>
<evidence type="ECO:0000256" key="7">
    <source>
        <dbReference type="ARBA" id="ARBA00022801"/>
    </source>
</evidence>
<evidence type="ECO:0000313" key="14">
    <source>
        <dbReference type="Proteomes" id="UP000283509"/>
    </source>
</evidence>
<comment type="cofactor">
    <cofactor evidence="1">
        <name>Zn(2+)</name>
        <dbReference type="ChEBI" id="CHEBI:29105"/>
    </cofactor>
</comment>
<organism evidence="13 14">
    <name type="scientific">Penaeus vannamei</name>
    <name type="common">Whiteleg shrimp</name>
    <name type="synonym">Litopenaeus vannamei</name>
    <dbReference type="NCBI Taxonomy" id="6689"/>
    <lineage>
        <taxon>Eukaryota</taxon>
        <taxon>Metazoa</taxon>
        <taxon>Ecdysozoa</taxon>
        <taxon>Arthropoda</taxon>
        <taxon>Crustacea</taxon>
        <taxon>Multicrustacea</taxon>
        <taxon>Malacostraca</taxon>
        <taxon>Eumalacostraca</taxon>
        <taxon>Eucarida</taxon>
        <taxon>Decapoda</taxon>
        <taxon>Dendrobranchiata</taxon>
        <taxon>Penaeoidea</taxon>
        <taxon>Penaeidae</taxon>
        <taxon>Penaeus</taxon>
    </lineage>
</organism>
<dbReference type="PROSITE" id="PS52035">
    <property type="entry name" value="PEPTIDASE_M14"/>
    <property type="match status" value="1"/>
</dbReference>
<keyword evidence="7" id="KW-0378">Hydrolase</keyword>
<dbReference type="Proteomes" id="UP000283509">
    <property type="component" value="Unassembled WGS sequence"/>
</dbReference>
<evidence type="ECO:0000259" key="12">
    <source>
        <dbReference type="PROSITE" id="PS52035"/>
    </source>
</evidence>
<evidence type="ECO:0000256" key="3">
    <source>
        <dbReference type="ARBA" id="ARBA00022645"/>
    </source>
</evidence>
<reference evidence="13 14" key="2">
    <citation type="submission" date="2019-01" db="EMBL/GenBank/DDBJ databases">
        <title>The decoding of complex shrimp genome reveals the adaptation for benthos swimmer, frequently molting mechanism and breeding impact on genome.</title>
        <authorList>
            <person name="Sun Y."/>
            <person name="Gao Y."/>
            <person name="Yu Y."/>
        </authorList>
    </citation>
    <scope>NUCLEOTIDE SEQUENCE [LARGE SCALE GENOMIC DNA]</scope>
    <source>
        <tissue evidence="13">Muscle</tissue>
    </source>
</reference>
<feature type="domain" description="Peptidase M14" evidence="12">
    <location>
        <begin position="14"/>
        <end position="339"/>
    </location>
</feature>
<dbReference type="Pfam" id="PF00246">
    <property type="entry name" value="Peptidase_M14"/>
    <property type="match status" value="1"/>
</dbReference>
<keyword evidence="9" id="KW-0482">Metalloprotease</keyword>
<evidence type="ECO:0000256" key="4">
    <source>
        <dbReference type="ARBA" id="ARBA00022670"/>
    </source>
</evidence>
<feature type="active site" description="Proton donor/acceptor" evidence="10">
    <location>
        <position position="308"/>
    </location>
</feature>
<comment type="similarity">
    <text evidence="2 10">Belongs to the peptidase M14 family.</text>
</comment>
<feature type="non-terminal residue" evidence="13">
    <location>
        <position position="388"/>
    </location>
</feature>
<evidence type="ECO:0000313" key="13">
    <source>
        <dbReference type="EMBL" id="ROT62032.1"/>
    </source>
</evidence>
<feature type="compositionally biased region" description="Low complexity" evidence="11">
    <location>
        <begin position="188"/>
        <end position="200"/>
    </location>
</feature>
<dbReference type="GO" id="GO:0008270">
    <property type="term" value="F:zinc ion binding"/>
    <property type="evidence" value="ECO:0007669"/>
    <property type="project" value="InterPro"/>
</dbReference>
<dbReference type="Gene3D" id="3.40.630.10">
    <property type="entry name" value="Zn peptidases"/>
    <property type="match status" value="1"/>
</dbReference>
<keyword evidence="8" id="KW-0862">Zinc</keyword>
<dbReference type="SUPFAM" id="SSF53187">
    <property type="entry name" value="Zn-dependent exopeptidases"/>
    <property type="match status" value="1"/>
</dbReference>
<dbReference type="GO" id="GO:0005615">
    <property type="term" value="C:extracellular space"/>
    <property type="evidence" value="ECO:0007669"/>
    <property type="project" value="TreeGrafter"/>
</dbReference>
<dbReference type="STRING" id="6689.A0A3R7PD83"/>
<dbReference type="InterPro" id="IPR057246">
    <property type="entry name" value="CARBOXYPEPT_ZN_1"/>
</dbReference>
<dbReference type="AlphaFoldDB" id="A0A3R7PD83"/>
<reference evidence="13 14" key="1">
    <citation type="submission" date="2018-04" db="EMBL/GenBank/DDBJ databases">
        <authorList>
            <person name="Zhang X."/>
            <person name="Yuan J."/>
            <person name="Li F."/>
            <person name="Xiang J."/>
        </authorList>
    </citation>
    <scope>NUCLEOTIDE SEQUENCE [LARGE SCALE GENOMIC DNA]</scope>
    <source>
        <tissue evidence="13">Muscle</tissue>
    </source>
</reference>
<dbReference type="PROSITE" id="PS00132">
    <property type="entry name" value="CARBOXYPEPT_ZN_1"/>
    <property type="match status" value="1"/>
</dbReference>
<proteinExistence type="inferred from homology"/>
<dbReference type="OrthoDB" id="3626597at2759"/>
<evidence type="ECO:0000256" key="11">
    <source>
        <dbReference type="SAM" id="MobiDB-lite"/>
    </source>
</evidence>
<evidence type="ECO:0000256" key="9">
    <source>
        <dbReference type="ARBA" id="ARBA00023049"/>
    </source>
</evidence>
<name>A0A3R7PD83_PENVA</name>
<feature type="region of interest" description="Disordered" evidence="11">
    <location>
        <begin position="185"/>
        <end position="204"/>
    </location>
</feature>
<evidence type="ECO:0000256" key="1">
    <source>
        <dbReference type="ARBA" id="ARBA00001947"/>
    </source>
</evidence>
<dbReference type="PANTHER" id="PTHR11705:SF89">
    <property type="entry name" value="PEPTIDASE M14 CARBOXYPEPTIDASE A DOMAIN-CONTAINING PROTEIN"/>
    <property type="match status" value="1"/>
</dbReference>